<evidence type="ECO:0000256" key="1">
    <source>
        <dbReference type="SAM" id="MobiDB-lite"/>
    </source>
</evidence>
<dbReference type="Gene3D" id="3.30.750.24">
    <property type="entry name" value="STAS domain"/>
    <property type="match status" value="1"/>
</dbReference>
<evidence type="ECO:0008006" key="4">
    <source>
        <dbReference type="Google" id="ProtNLM"/>
    </source>
</evidence>
<proteinExistence type="predicted"/>
<dbReference type="Proteomes" id="UP001199469">
    <property type="component" value="Unassembled WGS sequence"/>
</dbReference>
<evidence type="ECO:0000313" key="3">
    <source>
        <dbReference type="Proteomes" id="UP001199469"/>
    </source>
</evidence>
<dbReference type="RefSeq" id="WP_230735832.1">
    <property type="nucleotide sequence ID" value="NZ_JAJNDB010000003.1"/>
</dbReference>
<gene>
    <name evidence="2" type="ORF">LQ327_17230</name>
</gene>
<keyword evidence="3" id="KW-1185">Reference proteome</keyword>
<reference evidence="2 3" key="1">
    <citation type="submission" date="2021-11" db="EMBL/GenBank/DDBJ databases">
        <title>Draft genome sequence of Actinomycetospora sp. SF1 isolated from the rhizosphere soil.</title>
        <authorList>
            <person name="Duangmal K."/>
            <person name="Chantavorakit T."/>
        </authorList>
    </citation>
    <scope>NUCLEOTIDE SEQUENCE [LARGE SCALE GENOMIC DNA]</scope>
    <source>
        <strain evidence="2 3">TBRC 5722</strain>
    </source>
</reference>
<accession>A0ABS8PB08</accession>
<sequence length="166" mass="17310">MSSTSATDPIRADDDDAAAGYGTPAGGIARTPCPPGDLGAAESLTAALRGHRAVVEGDVDVSVTVSVRGEIDSAALARVRDMFEGLTSTTSPIVVDLDHARCGTGRLLAELCALRDRRARAGLCTTLQGLHPGVIPDLEAVELTEVFLAYRDAHTRRPAPDHRQAG</sequence>
<dbReference type="EMBL" id="JAJNDB010000003">
    <property type="protein sequence ID" value="MCD2195112.1"/>
    <property type="molecule type" value="Genomic_DNA"/>
</dbReference>
<comment type="caution">
    <text evidence="2">The sequence shown here is derived from an EMBL/GenBank/DDBJ whole genome shotgun (WGS) entry which is preliminary data.</text>
</comment>
<feature type="region of interest" description="Disordered" evidence="1">
    <location>
        <begin position="1"/>
        <end position="36"/>
    </location>
</feature>
<dbReference type="SUPFAM" id="SSF52091">
    <property type="entry name" value="SpoIIaa-like"/>
    <property type="match status" value="1"/>
</dbReference>
<evidence type="ECO:0000313" key="2">
    <source>
        <dbReference type="EMBL" id="MCD2195112.1"/>
    </source>
</evidence>
<protein>
    <recommendedName>
        <fullName evidence="4">Anti-anti-sigma factor</fullName>
    </recommendedName>
</protein>
<organism evidence="2 3">
    <name type="scientific">Actinomycetospora endophytica</name>
    <dbReference type="NCBI Taxonomy" id="2291215"/>
    <lineage>
        <taxon>Bacteria</taxon>
        <taxon>Bacillati</taxon>
        <taxon>Actinomycetota</taxon>
        <taxon>Actinomycetes</taxon>
        <taxon>Pseudonocardiales</taxon>
        <taxon>Pseudonocardiaceae</taxon>
        <taxon>Actinomycetospora</taxon>
    </lineage>
</organism>
<name>A0ABS8PB08_9PSEU</name>
<feature type="compositionally biased region" description="Low complexity" evidence="1">
    <location>
        <begin position="18"/>
        <end position="29"/>
    </location>
</feature>
<dbReference type="InterPro" id="IPR036513">
    <property type="entry name" value="STAS_dom_sf"/>
</dbReference>